<dbReference type="InterPro" id="IPR027417">
    <property type="entry name" value="P-loop_NTPase"/>
</dbReference>
<dbReference type="PROSITE" id="PS50837">
    <property type="entry name" value="NACHT"/>
    <property type="match status" value="1"/>
</dbReference>
<dbReference type="SUPFAM" id="SSF52540">
    <property type="entry name" value="P-loop containing nucleoside triphosphate hydrolases"/>
    <property type="match status" value="1"/>
</dbReference>
<organism evidence="2 3">
    <name type="scientific">Actinopolymorpha pittospori</name>
    <dbReference type="NCBI Taxonomy" id="648752"/>
    <lineage>
        <taxon>Bacteria</taxon>
        <taxon>Bacillati</taxon>
        <taxon>Actinomycetota</taxon>
        <taxon>Actinomycetes</taxon>
        <taxon>Propionibacteriales</taxon>
        <taxon>Actinopolymorphaceae</taxon>
        <taxon>Actinopolymorpha</taxon>
    </lineage>
</organism>
<proteinExistence type="predicted"/>
<evidence type="ECO:0000313" key="3">
    <source>
        <dbReference type="Proteomes" id="UP000638648"/>
    </source>
</evidence>
<feature type="domain" description="NACHT" evidence="1">
    <location>
        <begin position="302"/>
        <end position="459"/>
    </location>
</feature>
<dbReference type="PANTHER" id="PTHR46844">
    <property type="entry name" value="SLR5058 PROTEIN"/>
    <property type="match status" value="1"/>
</dbReference>
<sequence length="1263" mass="141880">MSADSEGTAPVGTYRYEQLHEGKFQMLCQALLVREFPGVQCFPINMPDGGRDALLPAGPNREGIVFQVKLARTPEKIRDYAEWVIDAVKGELEKVNKLALRGVMSNYLLITNISGSSHLDVGSIDRVDRFLADSLPLPAQCWWADDLDRRVDSAWDLKLRYPDLLNGPDVVRLLWERSTSDGRNERRSDALKAYVTHQHSQENTVRFKQAALSPTPLADLFIDVPATLRPVRDKENKALSVFIDVLHSRHDESSSIGQFSQLRMLMSNETGEVVMLSRGRWQPAAIGGADLLLDDHFSSNVRRIVLEGAPGQGKSTLVQYLAELQRMRLLGELDTSDPSHNWHSPLVLPLKLELRDLAVWLNGYNPWEPSRRTEHGEQPTFETALAGQIRTLSGGIQFDVGDLHSTVRSTPVVLLLDALDEVADLEDRRLVVEQVSSGINRLESSAQDLRVVITSRPTAIANSPTFPQERFTYLKLAPISPELALDYTDKWARAMKVNDRDIRELRSVLSSKMDAPHMADLAKNTMQLSILLDLIQHRGSSLPDKRTELYDTYMDVFLNREAEKSPIVRQQRPLIVDIHRYLAFTLHSMAENDRASGRINAAELEELLTTYLKSEGQPLDIVANLRMGVVERFFALTSNIQGTYEFEVQPIREYFAARYLYETAPYSPTGRERDGTLPDRFLAVARSPYWMNVARFLGGCFSKGELPALADCLIELLDDPDLRYSRYPRALSVQLLQDWVFTQSVRSTNAVVDAVFDDLGLRFAAVPGGVVGEGSALHETAGGRRLASIVWRRLRGERANSRARGLAELMANHSDTNERAQLWVEEFLNRSEEQRPDWLEVGKWLRVLDVLSVDLIERIIDHEIPAAYRDYARSIFVGSAPTAVDRLPEKLRAEVVGSVLGLSSGKIYYGYGEPGCINGLAQASSTVLWRFSVSRAGGVPPVEPACSGTPRHSEVLESVHEVHEALDKIRTGEVRESLQPWIKAINELDSAFGRTWVAYQLAVLSAAILDPKERGAGAGSLFSTEYPLPARVRNARRRARRLEWWKLQLSDAGDYLERAFWVMTLLVWADSSVIEMLLREIDAVIRDLSDVQQAAFASSLSNIGLVVDQPQHRRSVRVPADMVGSLHPATLYILVDVRGASDTSQVVREGLLPNVEKYPWLANRCFPTVLLSLLQSSIRSEEDVAVLEQLYNLAGQEASSVWEQYGGVRVRSSIPLSWWIKRMERPWDLPSRLLDMGERVISDRSKKVRSVASIADSESWFEA</sequence>
<evidence type="ECO:0000313" key="2">
    <source>
        <dbReference type="EMBL" id="MBE1604845.1"/>
    </source>
</evidence>
<evidence type="ECO:0000259" key="1">
    <source>
        <dbReference type="PROSITE" id="PS50837"/>
    </source>
</evidence>
<reference evidence="2" key="1">
    <citation type="submission" date="2020-10" db="EMBL/GenBank/DDBJ databases">
        <title>Sequencing the genomes of 1000 actinobacteria strains.</title>
        <authorList>
            <person name="Klenk H.-P."/>
        </authorList>
    </citation>
    <scope>NUCLEOTIDE SEQUENCE</scope>
    <source>
        <strain evidence="2">DSM 45354</strain>
    </source>
</reference>
<dbReference type="AlphaFoldDB" id="A0A927RAA7"/>
<accession>A0A927RAA7</accession>
<gene>
    <name evidence="2" type="ORF">HEB94_001693</name>
</gene>
<dbReference type="Proteomes" id="UP000638648">
    <property type="component" value="Unassembled WGS sequence"/>
</dbReference>
<dbReference type="PANTHER" id="PTHR46844:SF1">
    <property type="entry name" value="SLR5058 PROTEIN"/>
    <property type="match status" value="1"/>
</dbReference>
<dbReference type="InterPro" id="IPR007111">
    <property type="entry name" value="NACHT_NTPase"/>
</dbReference>
<dbReference type="Gene3D" id="3.40.50.300">
    <property type="entry name" value="P-loop containing nucleotide triphosphate hydrolases"/>
    <property type="match status" value="1"/>
</dbReference>
<protein>
    <recommendedName>
        <fullName evidence="1">NACHT domain-containing protein</fullName>
    </recommendedName>
</protein>
<name>A0A927RAA7_9ACTN</name>
<dbReference type="RefSeq" id="WP_192749291.1">
    <property type="nucleotide sequence ID" value="NZ_BAABJL010000002.1"/>
</dbReference>
<comment type="caution">
    <text evidence="2">The sequence shown here is derived from an EMBL/GenBank/DDBJ whole genome shotgun (WGS) entry which is preliminary data.</text>
</comment>
<keyword evidence="3" id="KW-1185">Reference proteome</keyword>
<dbReference type="EMBL" id="JADBEM010000001">
    <property type="protein sequence ID" value="MBE1604845.1"/>
    <property type="molecule type" value="Genomic_DNA"/>
</dbReference>